<feature type="signal peptide" evidence="1">
    <location>
        <begin position="1"/>
        <end position="22"/>
    </location>
</feature>
<protein>
    <recommendedName>
        <fullName evidence="3">Glycine rich superfamily member</fullName>
    </recommendedName>
</protein>
<sequence>MALHSTMIRFCLLLALATCAFAVYSGNPYGYYVGAPGPYAAYNAPLGSLSPYGYGLDHGAPSYGYGIGSYGLGYGPGLGGLGYTTVHQKK</sequence>
<dbReference type="AlphaFoldDB" id="A0A131YD01"/>
<feature type="chain" id="PRO_5007284725" description="Glycine rich superfamily member" evidence="1">
    <location>
        <begin position="23"/>
        <end position="90"/>
    </location>
</feature>
<evidence type="ECO:0000313" key="2">
    <source>
        <dbReference type="EMBL" id="JAP75811.1"/>
    </source>
</evidence>
<organism evidence="2">
    <name type="scientific">Rhipicephalus appendiculatus</name>
    <name type="common">Brown ear tick</name>
    <dbReference type="NCBI Taxonomy" id="34631"/>
    <lineage>
        <taxon>Eukaryota</taxon>
        <taxon>Metazoa</taxon>
        <taxon>Ecdysozoa</taxon>
        <taxon>Arthropoda</taxon>
        <taxon>Chelicerata</taxon>
        <taxon>Arachnida</taxon>
        <taxon>Acari</taxon>
        <taxon>Parasitiformes</taxon>
        <taxon>Ixodida</taxon>
        <taxon>Ixodoidea</taxon>
        <taxon>Ixodidae</taxon>
        <taxon>Rhipicephalinae</taxon>
        <taxon>Rhipicephalus</taxon>
        <taxon>Rhipicephalus</taxon>
    </lineage>
</organism>
<evidence type="ECO:0008006" key="3">
    <source>
        <dbReference type="Google" id="ProtNLM"/>
    </source>
</evidence>
<name>A0A131YD01_RHIAP</name>
<reference evidence="2" key="1">
    <citation type="journal article" date="2016" name="Ticks Tick Borne Dis.">
        <title>De novo assembly and annotation of the salivary gland transcriptome of Rhipicephalus appendiculatus male and female ticks during blood feeding.</title>
        <authorList>
            <person name="de Castro M.H."/>
            <person name="de Klerk D."/>
            <person name="Pienaar R."/>
            <person name="Latif A.A."/>
            <person name="Rees D.J."/>
            <person name="Mans B.J."/>
        </authorList>
    </citation>
    <scope>NUCLEOTIDE SEQUENCE</scope>
    <source>
        <tissue evidence="2">Salivary glands</tissue>
    </source>
</reference>
<accession>A0A131YD01</accession>
<proteinExistence type="predicted"/>
<dbReference type="EMBL" id="GEDV01012746">
    <property type="protein sequence ID" value="JAP75811.1"/>
    <property type="molecule type" value="Transcribed_RNA"/>
</dbReference>
<keyword evidence="1" id="KW-0732">Signal</keyword>
<evidence type="ECO:0000256" key="1">
    <source>
        <dbReference type="SAM" id="SignalP"/>
    </source>
</evidence>